<dbReference type="PROSITE" id="PS51688">
    <property type="entry name" value="ICA"/>
    <property type="match status" value="1"/>
</dbReference>
<dbReference type="InterPro" id="IPR051934">
    <property type="entry name" value="Phage_Tail_Fiber_Structural"/>
</dbReference>
<evidence type="ECO:0000313" key="2">
    <source>
        <dbReference type="EMBL" id="PZQ93737.1"/>
    </source>
</evidence>
<dbReference type="Pfam" id="PF13884">
    <property type="entry name" value="Peptidase_S74"/>
    <property type="match status" value="1"/>
</dbReference>
<comment type="caution">
    <text evidence="2">The sequence shown here is derived from an EMBL/GenBank/DDBJ whole genome shotgun (WGS) entry which is preliminary data.</text>
</comment>
<proteinExistence type="predicted"/>
<feature type="domain" description="Peptidase S74" evidence="1">
    <location>
        <begin position="621"/>
        <end position="757"/>
    </location>
</feature>
<accession>A0A2W5TDM3</accession>
<dbReference type="PANTHER" id="PTHR35191:SF1">
    <property type="entry name" value="PROPHAGE SIDE TAIL FIBER PROTEIN HOMOLOG STFQ-RELATED"/>
    <property type="match status" value="1"/>
</dbReference>
<dbReference type="CDD" id="cd10144">
    <property type="entry name" value="Peptidase_S74_CIMCD"/>
    <property type="match status" value="1"/>
</dbReference>
<reference evidence="2 3" key="1">
    <citation type="submission" date="2017-11" db="EMBL/GenBank/DDBJ databases">
        <title>Infants hospitalized years apart are colonized by the same room-sourced microbial strains.</title>
        <authorList>
            <person name="Brooks B."/>
            <person name="Olm M.R."/>
            <person name="Firek B.A."/>
            <person name="Baker R."/>
            <person name="Thomas B.C."/>
            <person name="Morowitz M.J."/>
            <person name="Banfield J.F."/>
        </authorList>
    </citation>
    <scope>NUCLEOTIDE SEQUENCE [LARGE SCALE GENOMIC DNA]</scope>
    <source>
        <strain evidence="2">S2_003_000_R3_20</strain>
    </source>
</reference>
<evidence type="ECO:0000259" key="1">
    <source>
        <dbReference type="PROSITE" id="PS51688"/>
    </source>
</evidence>
<dbReference type="Gene3D" id="1.10.10.10">
    <property type="entry name" value="Winged helix-like DNA-binding domain superfamily/Winged helix DNA-binding domain"/>
    <property type="match status" value="1"/>
</dbReference>
<dbReference type="EMBL" id="QFQJ01000002">
    <property type="protein sequence ID" value="PZQ93737.1"/>
    <property type="molecule type" value="Genomic_DNA"/>
</dbReference>
<dbReference type="PANTHER" id="PTHR35191">
    <property type="entry name" value="PROPHAGE SIDE TAIL FIBER PROTEIN HOMOLOG STFQ-RELATED"/>
    <property type="match status" value="1"/>
</dbReference>
<dbReference type="AlphaFoldDB" id="A0A2W5TDM3"/>
<dbReference type="InterPro" id="IPR022225">
    <property type="entry name" value="Phage_tail_fibre_N"/>
</dbReference>
<gene>
    <name evidence="2" type="ORF">DI542_00775</name>
</gene>
<dbReference type="Pfam" id="PF12571">
    <property type="entry name" value="Phage_tail_fib"/>
    <property type="match status" value="1"/>
</dbReference>
<dbReference type="Proteomes" id="UP000249282">
    <property type="component" value="Unassembled WGS sequence"/>
</dbReference>
<dbReference type="InterPro" id="IPR036388">
    <property type="entry name" value="WH-like_DNA-bd_sf"/>
</dbReference>
<dbReference type="InterPro" id="IPR030392">
    <property type="entry name" value="S74_ICA"/>
</dbReference>
<protein>
    <recommendedName>
        <fullName evidence="1">Peptidase S74 domain-containing protein</fullName>
    </recommendedName>
</protein>
<name>A0A2W5TDM3_ACIJO</name>
<organism evidence="2 3">
    <name type="scientific">Acinetobacter johnsonii</name>
    <dbReference type="NCBI Taxonomy" id="40214"/>
    <lineage>
        <taxon>Bacteria</taxon>
        <taxon>Pseudomonadati</taxon>
        <taxon>Pseudomonadota</taxon>
        <taxon>Gammaproteobacteria</taxon>
        <taxon>Moraxellales</taxon>
        <taxon>Moraxellaceae</taxon>
        <taxon>Acinetobacter</taxon>
    </lineage>
</organism>
<sequence length="757" mass="83853">MSYYTKITKAGLAAITAAMNNNTKVPITYMAFGDGNGLIPQPDENATSLVNEVYRVGLNKVEVHNKNPNWLVCEAIIPSAVGGFNIREVALFDNTGSKMLAVASYPPTYKPSVEEGAAKIQTIRIVIQVDNSGNFELIVDPDVVLATVQYVNDSFIKQNGISILDFGAQADYNVETGTGFNNIQALKQAVDRAKQLKRGVVYIPSGDYYFEIGPNDKVNLGSSGNGIRIIGDGRVATKLYVKATNLEDVFIEISAGSAHNTNRGWRSMSILGAKNNNNYGIWTQYNGSCFSQIDDFYIGGGFVGVDYLNGTGNGTFCEFNILSNGRLDQNQINRRYQVNGGDNSFHGNDIDLVQNQIKPSGIGVQINGITKPAYLYNQFWLEHYFGGDNCTMLELDNCNTDHLSGTLTREGAVIIKTKSAYTKFHFNGDLIGIVGSTVFDLDGSNETGFGKIVFNNISSLSNKNFNHSSLLNYRPSPFKLGHQDRHYNGMTEGIYKIGEGIGFHCYYTSIGFQFNKTLSGNVLDAIPAWNLNPNGNYLKGFSAEVTIANNTKSIALNDTEFYGPSLKLGSITYGRWSGLYMSGIDFTYNALYPHNSNVLTLGTSSNTIKDIYLNNAPTVISDERHKSDIQTIQDAVLDAWGKVDFQMYKLNAEIHEKGSENARYHFGVIAQRIIDAFESENLDWRNYGLLTYEEWDAIPEVLAKPEVLDENGEVIQNATEYQAPKNAGEIYMVRYEECFALEMAYQRRLLNTLLNPQ</sequence>
<evidence type="ECO:0000313" key="3">
    <source>
        <dbReference type="Proteomes" id="UP000249282"/>
    </source>
</evidence>